<dbReference type="EMBL" id="AQTU01000011">
    <property type="protein sequence ID" value="EOB32678.1"/>
    <property type="molecule type" value="Genomic_DNA"/>
</dbReference>
<evidence type="ECO:0000313" key="1">
    <source>
        <dbReference type="EMBL" id="EOB32678.1"/>
    </source>
</evidence>
<accession>R0P5G4</accession>
<proteinExistence type="predicted"/>
<evidence type="ECO:0000313" key="2">
    <source>
        <dbReference type="Proteomes" id="UP000013315"/>
    </source>
</evidence>
<dbReference type="Proteomes" id="UP000013315">
    <property type="component" value="Unassembled WGS sequence"/>
</dbReference>
<dbReference type="AlphaFoldDB" id="R0P5G4"/>
<reference evidence="1 2" key="1">
    <citation type="submission" date="2013-04" db="EMBL/GenBank/DDBJ databases">
        <authorList>
            <person name="Ikryannikova L.N."/>
            <person name="Ilina E.N."/>
            <person name="Kostryukova E.S."/>
            <person name="Semashko T.A."/>
            <person name="Karpova I.Y.U."/>
            <person name="Larin A.K."/>
            <person name="Ischenko D.S."/>
            <person name="Alekseev D.G."/>
            <person name="Klimova E.A."/>
            <person name="Filimonova A.V."/>
            <person name="Savinova T.A."/>
            <person name="Filimonova O.Y.U."/>
            <person name="Dubovickaya V.A."/>
            <person name="Sidorenko S.V."/>
            <person name="Govorun V.M."/>
        </authorList>
    </citation>
    <scope>NUCLEOTIDE SEQUENCE [LARGE SCALE GENOMIC DNA]</scope>
    <source>
        <strain evidence="1 2">13/39</strain>
    </source>
</reference>
<protein>
    <submittedName>
        <fullName evidence="1">Uncharacterized protein</fullName>
    </submittedName>
</protein>
<name>R0P5G4_STRMT</name>
<sequence>MKIIIPKKTNKISGLIFFLIPCNFTLKMKKNQKKYSKNGLRKDFRAFFHSRARNDLKYGIIKGNF</sequence>
<organism evidence="1 2">
    <name type="scientific">Streptococcus mitis 13/39</name>
    <dbReference type="NCBI Taxonomy" id="1239793"/>
    <lineage>
        <taxon>Bacteria</taxon>
        <taxon>Bacillati</taxon>
        <taxon>Bacillota</taxon>
        <taxon>Bacilli</taxon>
        <taxon>Lactobacillales</taxon>
        <taxon>Streptococcaceae</taxon>
        <taxon>Streptococcus</taxon>
        <taxon>Streptococcus mitis group</taxon>
    </lineage>
</organism>
<comment type="caution">
    <text evidence="1">The sequence shown here is derived from an EMBL/GenBank/DDBJ whole genome shotgun (WGS) entry which is preliminary data.</text>
</comment>
<gene>
    <name evidence="1" type="ORF">D065_04583</name>
</gene>